<dbReference type="Gene3D" id="2.60.40.1120">
    <property type="entry name" value="Carboxypeptidase-like, regulatory domain"/>
    <property type="match status" value="1"/>
</dbReference>
<accession>A0ABP8G8A6</accession>
<proteinExistence type="inferred from homology"/>
<evidence type="ECO:0000256" key="3">
    <source>
        <dbReference type="ARBA" id="ARBA00022452"/>
    </source>
</evidence>
<dbReference type="Pfam" id="PF13715">
    <property type="entry name" value="CarbopepD_reg_2"/>
    <property type="match status" value="1"/>
</dbReference>
<dbReference type="InterPro" id="IPR037066">
    <property type="entry name" value="Plug_dom_sf"/>
</dbReference>
<keyword evidence="2 7" id="KW-0813">Transport</keyword>
<keyword evidence="3 7" id="KW-1134">Transmembrane beta strand</keyword>
<dbReference type="SUPFAM" id="SSF49464">
    <property type="entry name" value="Carboxypeptidase regulatory domain-like"/>
    <property type="match status" value="1"/>
</dbReference>
<dbReference type="Gene3D" id="2.40.170.20">
    <property type="entry name" value="TonB-dependent receptor, beta-barrel domain"/>
    <property type="match status" value="1"/>
</dbReference>
<dbReference type="InterPro" id="IPR036942">
    <property type="entry name" value="Beta-barrel_TonB_sf"/>
</dbReference>
<dbReference type="InterPro" id="IPR012910">
    <property type="entry name" value="Plug_dom"/>
</dbReference>
<evidence type="ECO:0000256" key="5">
    <source>
        <dbReference type="ARBA" id="ARBA00023136"/>
    </source>
</evidence>
<dbReference type="Gene3D" id="2.170.130.10">
    <property type="entry name" value="TonB-dependent receptor, plug domain"/>
    <property type="match status" value="1"/>
</dbReference>
<gene>
    <name evidence="9" type="ORF">GCM10023149_18160</name>
</gene>
<evidence type="ECO:0000313" key="9">
    <source>
        <dbReference type="EMBL" id="GAA4319465.1"/>
    </source>
</evidence>
<dbReference type="InterPro" id="IPR008969">
    <property type="entry name" value="CarboxyPept-like_regulatory"/>
</dbReference>
<evidence type="ECO:0000256" key="1">
    <source>
        <dbReference type="ARBA" id="ARBA00004571"/>
    </source>
</evidence>
<evidence type="ECO:0000259" key="8">
    <source>
        <dbReference type="Pfam" id="PF07715"/>
    </source>
</evidence>
<comment type="caution">
    <text evidence="9">The sequence shown here is derived from an EMBL/GenBank/DDBJ whole genome shotgun (WGS) entry which is preliminary data.</text>
</comment>
<dbReference type="InterPro" id="IPR023996">
    <property type="entry name" value="TonB-dep_OMP_SusC/RagA"/>
</dbReference>
<dbReference type="RefSeq" id="WP_345210725.1">
    <property type="nucleotide sequence ID" value="NZ_BAABFT010000004.1"/>
</dbReference>
<comment type="similarity">
    <text evidence="7">Belongs to the TonB-dependent receptor family.</text>
</comment>
<evidence type="ECO:0000256" key="4">
    <source>
        <dbReference type="ARBA" id="ARBA00022692"/>
    </source>
</evidence>
<dbReference type="Proteomes" id="UP001500582">
    <property type="component" value="Unassembled WGS sequence"/>
</dbReference>
<dbReference type="NCBIfam" id="TIGR04056">
    <property type="entry name" value="OMP_RagA_SusC"/>
    <property type="match status" value="1"/>
</dbReference>
<comment type="subcellular location">
    <subcellularLocation>
        <location evidence="1 7">Cell outer membrane</location>
        <topology evidence="1 7">Multi-pass membrane protein</topology>
    </subcellularLocation>
</comment>
<evidence type="ECO:0000256" key="6">
    <source>
        <dbReference type="ARBA" id="ARBA00023237"/>
    </source>
</evidence>
<dbReference type="Pfam" id="PF07715">
    <property type="entry name" value="Plug"/>
    <property type="match status" value="1"/>
</dbReference>
<organism evidence="9 10">
    <name type="scientific">Mucilaginibacter gynuensis</name>
    <dbReference type="NCBI Taxonomy" id="1302236"/>
    <lineage>
        <taxon>Bacteria</taxon>
        <taxon>Pseudomonadati</taxon>
        <taxon>Bacteroidota</taxon>
        <taxon>Sphingobacteriia</taxon>
        <taxon>Sphingobacteriales</taxon>
        <taxon>Sphingobacteriaceae</taxon>
        <taxon>Mucilaginibacter</taxon>
    </lineage>
</organism>
<sequence length="1124" mass="124451">MKIFLLKLRYVAILAVITLVIPQLLYAQNVPIRGIIIDEQNQPLAAVTVQIKGTTFGTTTGNEGRFTLSATRGQVLVFKSVGLVTQEVIIGTETNISIQMKNDSKALSEVVVTAYGIKKEVRKLGYSVQEVKGSELVKARDPNPINSLAGKVAGLTIGANAEMLGRPEIVLRGSKDLLFVVDGSPINSDTWNISPDDIETYTILKGPNAAALYGTRGINGAIVITTKKGTKDAKGWQVDYNSSTLFEKGMIASPQPQNEYGRGNGYHYEYQAKDNTNPYIPTGDVLYDNANRLGEYGPRFEGQLLRQYDSPYDPLTGKRTPTPWLARGINNWENFIETGLVSTNNIAVSAAGQNYALRMSYTHMYQKGVMPNTKLNSDNFNLFASYNITSKLSVEGNLNFNKQYTPNIPDVSYGPNSYIYMFKVYGSADYDVRDLKDIYKGPQGVPGITQYAQEYGRLNNPYFMAEKWLRGHDKTDIYGYLKLNYKISSDLNVSLRSQVTTWNQTRTEQVPSSANLNAYTPWYKFGWYGDYRQDDRRLFENNTDVQVNYNKTLGKWAVSALLGANARVFNYNSFYGTTRALAVPNAYILSNSVQTALTWTWDSKMQIYSSYYSFDIGYDKYFNINTTGRYDNLSTFVPGNRGYFYPSVSISSAITDYLKLPEAISFLKVRGSAAMVKSGLTQSSIGSAYFQNTGNTTGSNALLGYGSELYSSYDGPSYVNQNTVSPISYYNNTPSAVYSNTLADANLKAYKRISYEAGLDVKFLNNRLGLDATYFNTENGPQIYPVILSPSTTFSAHNLNAITTKRSGFEIALNGAPIRNPNGFSWDINVNYSTFKETITDIGVDGLNELPLGNHNFKVGDRIDEVYGTKFLRDKSGNIVYDATGNLLKATGGNSQTLGLLGHLNPDFSFGINNKFSYKNWNFSFQFDGRIGGVIYDYNYYSARQGGSDISTVQGVIGAARLAEWNSTASGTKAPTPALIGNEFGQGVKIVSGTPRYVNGEIANIDELTFAPNVTPITVQGYLNGTIKTIDESFMISRSYAKLREVTLGYTFNKTFLQKIGIRSATVSLVGRNLLYFAKRKDFDIDQYASGYNSADRTANGSSSNGALQSSTFRRFGFNINLSF</sequence>
<keyword evidence="5 7" id="KW-0472">Membrane</keyword>
<dbReference type="InterPro" id="IPR039426">
    <property type="entry name" value="TonB-dep_rcpt-like"/>
</dbReference>
<evidence type="ECO:0000256" key="2">
    <source>
        <dbReference type="ARBA" id="ARBA00022448"/>
    </source>
</evidence>
<dbReference type="SUPFAM" id="SSF56935">
    <property type="entry name" value="Porins"/>
    <property type="match status" value="1"/>
</dbReference>
<evidence type="ECO:0000313" key="10">
    <source>
        <dbReference type="Proteomes" id="UP001500582"/>
    </source>
</evidence>
<dbReference type="EMBL" id="BAABFT010000004">
    <property type="protein sequence ID" value="GAA4319465.1"/>
    <property type="molecule type" value="Genomic_DNA"/>
</dbReference>
<keyword evidence="6 7" id="KW-0998">Cell outer membrane</keyword>
<keyword evidence="10" id="KW-1185">Reference proteome</keyword>
<name>A0ABP8G8A6_9SPHI</name>
<dbReference type="PROSITE" id="PS52016">
    <property type="entry name" value="TONB_DEPENDENT_REC_3"/>
    <property type="match status" value="1"/>
</dbReference>
<reference evidence="10" key="1">
    <citation type="journal article" date="2019" name="Int. J. Syst. Evol. Microbiol.">
        <title>The Global Catalogue of Microorganisms (GCM) 10K type strain sequencing project: providing services to taxonomists for standard genome sequencing and annotation.</title>
        <authorList>
            <consortium name="The Broad Institute Genomics Platform"/>
            <consortium name="The Broad Institute Genome Sequencing Center for Infectious Disease"/>
            <person name="Wu L."/>
            <person name="Ma J."/>
        </authorList>
    </citation>
    <scope>NUCLEOTIDE SEQUENCE [LARGE SCALE GENOMIC DNA]</scope>
    <source>
        <strain evidence="10">JCM 17705</strain>
    </source>
</reference>
<feature type="domain" description="TonB-dependent receptor plug" evidence="8">
    <location>
        <begin position="121"/>
        <end position="221"/>
    </location>
</feature>
<protein>
    <submittedName>
        <fullName evidence="9">SusC/RagA family TonB-linked outer membrane protein</fullName>
    </submittedName>
</protein>
<evidence type="ECO:0000256" key="7">
    <source>
        <dbReference type="PROSITE-ProRule" id="PRU01360"/>
    </source>
</evidence>
<keyword evidence="4 7" id="KW-0812">Transmembrane</keyword>